<dbReference type="HAMAP" id="MF_00108">
    <property type="entry name" value="IspD"/>
    <property type="match status" value="1"/>
</dbReference>
<dbReference type="InterPro" id="IPR034683">
    <property type="entry name" value="IspD/TarI"/>
</dbReference>
<evidence type="ECO:0000256" key="5">
    <source>
        <dbReference type="ARBA" id="ARBA00022695"/>
    </source>
</evidence>
<keyword evidence="6 7" id="KW-0414">Isoprene biosynthesis</keyword>
<organism evidence="8 9">
    <name type="scientific">Balneicella halophila</name>
    <dbReference type="NCBI Taxonomy" id="1537566"/>
    <lineage>
        <taxon>Bacteria</taxon>
        <taxon>Pseudomonadati</taxon>
        <taxon>Bacteroidota</taxon>
        <taxon>Bacteroidia</taxon>
        <taxon>Bacteroidales</taxon>
        <taxon>Balneicellaceae</taxon>
        <taxon>Balneicella</taxon>
    </lineage>
</organism>
<gene>
    <name evidence="7" type="primary">ispD</name>
    <name evidence="8" type="ORF">C7377_0744</name>
</gene>
<dbReference type="InterPro" id="IPR001228">
    <property type="entry name" value="IspD"/>
</dbReference>
<dbReference type="InterPro" id="IPR050088">
    <property type="entry name" value="IspD/TarI_cytidylyltransf_bact"/>
</dbReference>
<evidence type="ECO:0000256" key="4">
    <source>
        <dbReference type="ARBA" id="ARBA00022679"/>
    </source>
</evidence>
<dbReference type="OrthoDB" id="9806837at2"/>
<evidence type="ECO:0000256" key="1">
    <source>
        <dbReference type="ARBA" id="ARBA00001282"/>
    </source>
</evidence>
<protein>
    <recommendedName>
        <fullName evidence="7">2-C-methyl-D-erythritol 4-phosphate cytidylyltransferase</fullName>
        <ecNumber evidence="7">2.7.7.60</ecNumber>
    </recommendedName>
    <alternativeName>
        <fullName evidence="7">4-diphosphocytidyl-2C-methyl-D-erythritol synthase</fullName>
    </alternativeName>
    <alternativeName>
        <fullName evidence="7">MEP cytidylyltransferase</fullName>
        <shortName evidence="7">MCT</shortName>
    </alternativeName>
</protein>
<dbReference type="RefSeq" id="WP_116495965.1">
    <property type="nucleotide sequence ID" value="NZ_QENZ01000003.1"/>
</dbReference>
<feature type="site" description="Transition state stabilizer" evidence="7">
    <location>
        <position position="15"/>
    </location>
</feature>
<reference evidence="8 9" key="1">
    <citation type="submission" date="2018-05" db="EMBL/GenBank/DDBJ databases">
        <title>Genomic Encyclopedia of Type Strains, Phase IV (KMG-IV): sequencing the most valuable type-strain genomes for metagenomic binning, comparative biology and taxonomic classification.</title>
        <authorList>
            <person name="Goeker M."/>
        </authorList>
    </citation>
    <scope>NUCLEOTIDE SEQUENCE [LARGE SCALE GENOMIC DNA]</scope>
    <source>
        <strain evidence="8 9">DSM 28579</strain>
    </source>
</reference>
<comment type="similarity">
    <text evidence="3 7">Belongs to the IspD/TarI cytidylyltransferase family. IspD subfamily.</text>
</comment>
<comment type="caution">
    <text evidence="8">The sequence shown here is derived from an EMBL/GenBank/DDBJ whole genome shotgun (WGS) entry which is preliminary data.</text>
</comment>
<dbReference type="PROSITE" id="PS01295">
    <property type="entry name" value="ISPD"/>
    <property type="match status" value="1"/>
</dbReference>
<comment type="function">
    <text evidence="7">Catalyzes the formation of 4-diphosphocytidyl-2-C-methyl-D-erythritol from CTP and 2-C-methyl-D-erythritol 4-phosphate (MEP).</text>
</comment>
<proteinExistence type="inferred from homology"/>
<comment type="pathway">
    <text evidence="2 7">Isoprenoid biosynthesis; isopentenyl diphosphate biosynthesis via DXP pathway; isopentenyl diphosphate from 1-deoxy-D-xylulose 5-phosphate: step 2/6.</text>
</comment>
<dbReference type="EMBL" id="QENZ01000003">
    <property type="protein sequence ID" value="PVX52430.1"/>
    <property type="molecule type" value="Genomic_DNA"/>
</dbReference>
<evidence type="ECO:0000313" key="9">
    <source>
        <dbReference type="Proteomes" id="UP000251835"/>
    </source>
</evidence>
<evidence type="ECO:0000256" key="3">
    <source>
        <dbReference type="ARBA" id="ARBA00009789"/>
    </source>
</evidence>
<keyword evidence="4 7" id="KW-0808">Transferase</keyword>
<dbReference type="AlphaFoldDB" id="A0A7L4URP9"/>
<dbReference type="GO" id="GO:0019288">
    <property type="term" value="P:isopentenyl diphosphate biosynthetic process, methylerythritol 4-phosphate pathway"/>
    <property type="evidence" value="ECO:0007669"/>
    <property type="project" value="UniProtKB-UniRule"/>
</dbReference>
<dbReference type="InterPro" id="IPR018294">
    <property type="entry name" value="ISPD_synthase_CS"/>
</dbReference>
<evidence type="ECO:0000256" key="2">
    <source>
        <dbReference type="ARBA" id="ARBA00004787"/>
    </source>
</evidence>
<sequence>MKTIAIVLAGGVGMRMESDKPKQFLEIGDKPIVIHSLEAFQKHSGIDEIILVINEKFRDEFIALSDKYIFSKLQTVVSGGKERSDSSRNALKKLSGYEPCKVLIHDAVRPYVSGDILSDIIRALDKHKAVNLAIPATETVLITNADDEIVSIPPRENVYLAQTPQGFHSDIILKAYELAYLDPDFKATDDCGVVHHYLPSIPIHIVKGSIENKKITYPSDL</sequence>
<evidence type="ECO:0000256" key="7">
    <source>
        <dbReference type="HAMAP-Rule" id="MF_00108"/>
    </source>
</evidence>
<dbReference type="CDD" id="cd02516">
    <property type="entry name" value="CDP-ME_synthetase"/>
    <property type="match status" value="1"/>
</dbReference>
<feature type="site" description="Positions MEP for the nucleophilic attack" evidence="7">
    <location>
        <position position="214"/>
    </location>
</feature>
<dbReference type="NCBIfam" id="TIGR00453">
    <property type="entry name" value="ispD"/>
    <property type="match status" value="1"/>
</dbReference>
<dbReference type="Gene3D" id="3.90.550.10">
    <property type="entry name" value="Spore Coat Polysaccharide Biosynthesis Protein SpsA, Chain A"/>
    <property type="match status" value="1"/>
</dbReference>
<keyword evidence="9" id="KW-1185">Reference proteome</keyword>
<keyword evidence="5 7" id="KW-0548">Nucleotidyltransferase</keyword>
<name>A0A7L4URP9_BALHA</name>
<dbReference type="SUPFAM" id="SSF53448">
    <property type="entry name" value="Nucleotide-diphospho-sugar transferases"/>
    <property type="match status" value="1"/>
</dbReference>
<comment type="catalytic activity">
    <reaction evidence="1 7">
        <text>2-C-methyl-D-erythritol 4-phosphate + CTP + H(+) = 4-CDP-2-C-methyl-D-erythritol + diphosphate</text>
        <dbReference type="Rhea" id="RHEA:13429"/>
        <dbReference type="ChEBI" id="CHEBI:15378"/>
        <dbReference type="ChEBI" id="CHEBI:33019"/>
        <dbReference type="ChEBI" id="CHEBI:37563"/>
        <dbReference type="ChEBI" id="CHEBI:57823"/>
        <dbReference type="ChEBI" id="CHEBI:58262"/>
        <dbReference type="EC" id="2.7.7.60"/>
    </reaction>
</comment>
<dbReference type="Proteomes" id="UP000251835">
    <property type="component" value="Unassembled WGS sequence"/>
</dbReference>
<dbReference type="UniPathway" id="UPA00056">
    <property type="reaction ID" value="UER00093"/>
</dbReference>
<accession>A0A7L4URP9</accession>
<dbReference type="GO" id="GO:0050518">
    <property type="term" value="F:2-C-methyl-D-erythritol 4-phosphate cytidylyltransferase activity"/>
    <property type="evidence" value="ECO:0007669"/>
    <property type="project" value="UniProtKB-UniRule"/>
</dbReference>
<dbReference type="EC" id="2.7.7.60" evidence="7"/>
<feature type="site" description="Transition state stabilizer" evidence="7">
    <location>
        <position position="22"/>
    </location>
</feature>
<evidence type="ECO:0000256" key="6">
    <source>
        <dbReference type="ARBA" id="ARBA00023229"/>
    </source>
</evidence>
<dbReference type="PANTHER" id="PTHR32125">
    <property type="entry name" value="2-C-METHYL-D-ERYTHRITOL 4-PHOSPHATE CYTIDYLYLTRANSFERASE, CHLOROPLASTIC"/>
    <property type="match status" value="1"/>
</dbReference>
<dbReference type="Pfam" id="PF01128">
    <property type="entry name" value="IspD"/>
    <property type="match status" value="1"/>
</dbReference>
<dbReference type="PANTHER" id="PTHR32125:SF4">
    <property type="entry name" value="2-C-METHYL-D-ERYTHRITOL 4-PHOSPHATE CYTIDYLYLTRANSFERASE, CHLOROPLASTIC"/>
    <property type="match status" value="1"/>
</dbReference>
<dbReference type="FunFam" id="3.90.550.10:FF:000003">
    <property type="entry name" value="2-C-methyl-D-erythritol 4-phosphate cytidylyltransferase"/>
    <property type="match status" value="1"/>
</dbReference>
<evidence type="ECO:0000313" key="8">
    <source>
        <dbReference type="EMBL" id="PVX52430.1"/>
    </source>
</evidence>
<feature type="site" description="Positions MEP for the nucleophilic attack" evidence="7">
    <location>
        <position position="155"/>
    </location>
</feature>
<dbReference type="InterPro" id="IPR029044">
    <property type="entry name" value="Nucleotide-diphossugar_trans"/>
</dbReference>